<accession>K9U0S2</accession>
<dbReference type="KEGG" id="cthe:Chro_2968"/>
<name>K9U0S2_CHRTP</name>
<dbReference type="Proteomes" id="UP000010384">
    <property type="component" value="Chromosome"/>
</dbReference>
<dbReference type="EMBL" id="CP003597">
    <property type="protein sequence ID" value="AFY88435.1"/>
    <property type="molecule type" value="Genomic_DNA"/>
</dbReference>
<dbReference type="HOGENOM" id="CLU_2315218_0_0_3"/>
<keyword evidence="2" id="KW-1185">Reference proteome</keyword>
<organism evidence="1 2">
    <name type="scientific">Chroococcidiopsis thermalis (strain PCC 7203)</name>
    <dbReference type="NCBI Taxonomy" id="251229"/>
    <lineage>
        <taxon>Bacteria</taxon>
        <taxon>Bacillati</taxon>
        <taxon>Cyanobacteriota</taxon>
        <taxon>Cyanophyceae</taxon>
        <taxon>Chroococcidiopsidales</taxon>
        <taxon>Chroococcidiopsidaceae</taxon>
        <taxon>Chroococcidiopsis</taxon>
    </lineage>
</organism>
<dbReference type="AlphaFoldDB" id="K9U0S2"/>
<dbReference type="InParanoid" id="K9U0S2"/>
<reference evidence="1 2" key="1">
    <citation type="submission" date="2012-06" db="EMBL/GenBank/DDBJ databases">
        <title>Finished chromosome of genome of Chroococcidiopsis thermalis PCC 7203.</title>
        <authorList>
            <consortium name="US DOE Joint Genome Institute"/>
            <person name="Gugger M."/>
            <person name="Coursin T."/>
            <person name="Rippka R."/>
            <person name="Tandeau De Marsac N."/>
            <person name="Huntemann M."/>
            <person name="Wei C.-L."/>
            <person name="Han J."/>
            <person name="Detter J.C."/>
            <person name="Han C."/>
            <person name="Tapia R."/>
            <person name="Davenport K."/>
            <person name="Daligault H."/>
            <person name="Erkkila T."/>
            <person name="Gu W."/>
            <person name="Munk A.C.C."/>
            <person name="Teshima H."/>
            <person name="Xu Y."/>
            <person name="Chain P."/>
            <person name="Chen A."/>
            <person name="Krypides N."/>
            <person name="Mavromatis K."/>
            <person name="Markowitz V."/>
            <person name="Szeto E."/>
            <person name="Ivanova N."/>
            <person name="Mikhailova N."/>
            <person name="Ovchinnikova G."/>
            <person name="Pagani I."/>
            <person name="Pati A."/>
            <person name="Goodwin L."/>
            <person name="Peters L."/>
            <person name="Pitluck S."/>
            <person name="Woyke T."/>
            <person name="Kerfeld C."/>
        </authorList>
    </citation>
    <scope>NUCLEOTIDE SEQUENCE [LARGE SCALE GENOMIC DNA]</scope>
    <source>
        <strain evidence="1 2">PCC 7203</strain>
    </source>
</reference>
<protein>
    <submittedName>
        <fullName evidence="1">Uncharacterized protein</fullName>
    </submittedName>
</protein>
<gene>
    <name evidence="1" type="ORF">Chro_2968</name>
</gene>
<proteinExistence type="predicted"/>
<evidence type="ECO:0000313" key="2">
    <source>
        <dbReference type="Proteomes" id="UP000010384"/>
    </source>
</evidence>
<evidence type="ECO:0000313" key="1">
    <source>
        <dbReference type="EMBL" id="AFY88435.1"/>
    </source>
</evidence>
<sequence>MRPYKFIVIKSEPIHFCLNNQLGAIGWLNTLLTSVRAGLIAKLCILVRAIANKPAPTTEQTGLIATLFALLQTWTKNPPLRLLPSHTNSKRSYSLSSLR</sequence>